<dbReference type="EMBL" id="AWSO01001259">
    <property type="protein sequence ID" value="ESK84628.1"/>
    <property type="molecule type" value="Genomic_DNA"/>
</dbReference>
<accession>V2WCU7</accession>
<gene>
    <name evidence="1" type="ORF">Moror_13314</name>
</gene>
<keyword evidence="2" id="KW-1185">Reference proteome</keyword>
<proteinExistence type="predicted"/>
<reference evidence="1 2" key="1">
    <citation type="journal article" date="2014" name="BMC Genomics">
        <title>Genome and secretome analysis of the hemibiotrophic fungal pathogen, Moniliophthora roreri, which causes frosty pod rot disease of cacao: mechanisms of the biotrophic and necrotrophic phases.</title>
        <authorList>
            <person name="Meinhardt L.W."/>
            <person name="Costa G.G.L."/>
            <person name="Thomazella D.P.T."/>
            <person name="Teixeira P.J.P.L."/>
            <person name="Carazzolle M.F."/>
            <person name="Schuster S.C."/>
            <person name="Carlson J.E."/>
            <person name="Guiltinan M.J."/>
            <person name="Mieczkowski P."/>
            <person name="Farmer A."/>
            <person name="Ramaraj T."/>
            <person name="Crozier J."/>
            <person name="Davis R.E."/>
            <person name="Shao J."/>
            <person name="Melnick R.L."/>
            <person name="Pereira G.A.G."/>
            <person name="Bailey B.A."/>
        </authorList>
    </citation>
    <scope>NUCLEOTIDE SEQUENCE [LARGE SCALE GENOMIC DNA]</scope>
    <source>
        <strain evidence="1 2">MCA 2997</strain>
    </source>
</reference>
<protein>
    <submittedName>
        <fullName evidence="1">Uncharacterized protein</fullName>
    </submittedName>
</protein>
<dbReference type="HOGENOM" id="CLU_834426_0_0_1"/>
<dbReference type="KEGG" id="mrr:Moror_13314"/>
<evidence type="ECO:0000313" key="2">
    <source>
        <dbReference type="Proteomes" id="UP000017559"/>
    </source>
</evidence>
<dbReference type="AlphaFoldDB" id="V2WCU7"/>
<evidence type="ECO:0000313" key="1">
    <source>
        <dbReference type="EMBL" id="ESK84628.1"/>
    </source>
</evidence>
<comment type="caution">
    <text evidence="1">The sequence shown here is derived from an EMBL/GenBank/DDBJ whole genome shotgun (WGS) entry which is preliminary data.</text>
</comment>
<organism evidence="1 2">
    <name type="scientific">Moniliophthora roreri (strain MCA 2997)</name>
    <name type="common">Cocoa frosty pod rot fungus</name>
    <name type="synonym">Crinipellis roreri</name>
    <dbReference type="NCBI Taxonomy" id="1381753"/>
    <lineage>
        <taxon>Eukaryota</taxon>
        <taxon>Fungi</taxon>
        <taxon>Dikarya</taxon>
        <taxon>Basidiomycota</taxon>
        <taxon>Agaricomycotina</taxon>
        <taxon>Agaricomycetes</taxon>
        <taxon>Agaricomycetidae</taxon>
        <taxon>Agaricales</taxon>
        <taxon>Marasmiineae</taxon>
        <taxon>Marasmiaceae</taxon>
        <taxon>Moniliophthora</taxon>
    </lineage>
</organism>
<sequence>MVHFANFWLGAYSQNTERVWKEEFRVNGYSAGKMTESPFLSDRAFWRQGRTRIGTAVRPQRLCNLESFAHLHCNTLYSPSTSSLCYHGTLLLSKGVAMTHWRFVFASRDCAGATDISNKRKKVVESVGDIVGNLINIDPGHVTDTGQYRIFYGAVKEILKVLENPNPHHKKLKKAYASPQLPESRSSKMSVAFTIVDSPYCHCSCDSKIVELAKTAQGNKDEALSLSKHTEDVRKRLLKRPDRAKNVPPEALAEIGKDIQLLQSFPVDILSARLRLQSRRGIVSRRFYSLKTTRMMHFVHSRLTNSLALRIDVSRLRNDVFNITQTQFRYRQG</sequence>
<name>V2WCU7_MONRO</name>
<dbReference type="Proteomes" id="UP000017559">
    <property type="component" value="Unassembled WGS sequence"/>
</dbReference>